<evidence type="ECO:0000313" key="8">
    <source>
        <dbReference type="Proteomes" id="UP000500938"/>
    </source>
</evidence>
<keyword evidence="5 6" id="KW-0472">Membrane</keyword>
<proteinExistence type="inferred from homology"/>
<evidence type="ECO:0000256" key="2">
    <source>
        <dbReference type="ARBA" id="ARBA00022475"/>
    </source>
</evidence>
<comment type="function">
    <text evidence="6">Na(+)/H(+) antiporter that extrudes sodium in exchange for external protons.</text>
</comment>
<dbReference type="Proteomes" id="UP000500938">
    <property type="component" value="Chromosome"/>
</dbReference>
<feature type="transmembrane region" description="Helical" evidence="6">
    <location>
        <begin position="152"/>
        <end position="171"/>
    </location>
</feature>
<keyword evidence="6" id="KW-0050">Antiport</keyword>
<protein>
    <recommendedName>
        <fullName evidence="6">Na(+)/H(+) antiporter NhaA</fullName>
    </recommendedName>
    <alternativeName>
        <fullName evidence="6">Sodium/proton antiporter NhaA</fullName>
    </alternativeName>
</protein>
<feature type="transmembrane region" description="Helical" evidence="6">
    <location>
        <begin position="235"/>
        <end position="263"/>
    </location>
</feature>
<keyword evidence="4 6" id="KW-1133">Transmembrane helix</keyword>
<comment type="catalytic activity">
    <reaction evidence="6">
        <text>Na(+)(in) + 2 H(+)(out) = Na(+)(out) + 2 H(+)(in)</text>
        <dbReference type="Rhea" id="RHEA:29251"/>
        <dbReference type="ChEBI" id="CHEBI:15378"/>
        <dbReference type="ChEBI" id="CHEBI:29101"/>
    </reaction>
</comment>
<sequence length="462" mass="47372">MNNTSPHDAVSAAPVSNSGTVEPLIERVLGPFQRFFSTNASGGLLLLATTTVALGWANSPWAEVYHHLWETPFSIGTPAFSLALPLHAWVNDGLMAIFFFLVGLEIKREVLVGELSTRRSAALPVAAALGGMLVPALLYASVNVGRPGASGWGVPMATDIAFALGILALLGNRVPSSVRVFLAALAIADDLGAVLVIAVFYTSAIDWSALGAAGVVLLVLIGLNRAGARRPATYALLGAVLWFFMLKSGIHATIAGVLLALAVPARTRISEDEFLASAEASLADFRASDEEGTTVLTNQGHQDALQSLESAADAAQSPLQQMEHALHGVVAFFIMPIFALANAGVSLGADLGAAASDPIAIGVVLGLLLGKPIGITLASVLAVRSGAADLPSGASWGHVHGAAWLGGIGFTMSLFIAGLAFKSAAQLDIAKLAVLGASTLAGVVGYSLLRLGVGVRPTAAER</sequence>
<dbReference type="EMBL" id="CP053085">
    <property type="protein sequence ID" value="QJR37178.1"/>
    <property type="molecule type" value="Genomic_DNA"/>
</dbReference>
<feature type="transmembrane region" description="Helical" evidence="6">
    <location>
        <begin position="325"/>
        <end position="347"/>
    </location>
</feature>
<keyword evidence="6" id="KW-0739">Sodium transport</keyword>
<reference evidence="7 8" key="1">
    <citation type="submission" date="2020-05" db="EMBL/GenBank/DDBJ databases">
        <title>Complete genome sequence of Gemmatimonas greenlandica TET16.</title>
        <authorList>
            <person name="Zeng Y."/>
        </authorList>
    </citation>
    <scope>NUCLEOTIDE SEQUENCE [LARGE SCALE GENOMIC DNA]</scope>
    <source>
        <strain evidence="7 8">TET16</strain>
    </source>
</reference>
<comment type="subcellular location">
    <subcellularLocation>
        <location evidence="1">Cell inner membrane</location>
        <topology evidence="1">Multi-pass membrane protein</topology>
    </subcellularLocation>
    <subcellularLocation>
        <location evidence="6">Cell membrane</location>
        <topology evidence="6">Multi-pass membrane protein</topology>
    </subcellularLocation>
</comment>
<dbReference type="NCBIfam" id="TIGR00773">
    <property type="entry name" value="NhaA"/>
    <property type="match status" value="1"/>
</dbReference>
<evidence type="ECO:0000256" key="3">
    <source>
        <dbReference type="ARBA" id="ARBA00022692"/>
    </source>
</evidence>
<comment type="similarity">
    <text evidence="6">Belongs to the NhaA Na(+)/H(+) (TC 2.A.33) antiporter family.</text>
</comment>
<organism evidence="7 8">
    <name type="scientific">Gemmatimonas groenlandica</name>
    <dbReference type="NCBI Taxonomy" id="2732249"/>
    <lineage>
        <taxon>Bacteria</taxon>
        <taxon>Pseudomonadati</taxon>
        <taxon>Gemmatimonadota</taxon>
        <taxon>Gemmatimonadia</taxon>
        <taxon>Gemmatimonadales</taxon>
        <taxon>Gemmatimonadaceae</taxon>
        <taxon>Gemmatimonas</taxon>
    </lineage>
</organism>
<keyword evidence="6" id="KW-0915">Sodium</keyword>
<evidence type="ECO:0000256" key="4">
    <source>
        <dbReference type="ARBA" id="ARBA00022989"/>
    </source>
</evidence>
<feature type="transmembrane region" description="Helical" evidence="6">
    <location>
        <begin position="35"/>
        <end position="57"/>
    </location>
</feature>
<evidence type="ECO:0000313" key="7">
    <source>
        <dbReference type="EMBL" id="QJR37178.1"/>
    </source>
</evidence>
<evidence type="ECO:0000256" key="6">
    <source>
        <dbReference type="HAMAP-Rule" id="MF_01844"/>
    </source>
</evidence>
<dbReference type="AlphaFoldDB" id="A0A6M4ISV1"/>
<dbReference type="HAMAP" id="MF_01844">
    <property type="entry name" value="NhaA"/>
    <property type="match status" value="1"/>
</dbReference>
<dbReference type="GO" id="GO:0015385">
    <property type="term" value="F:sodium:proton antiporter activity"/>
    <property type="evidence" value="ECO:0007669"/>
    <property type="project" value="UniProtKB-UniRule"/>
</dbReference>
<keyword evidence="6" id="KW-0813">Transport</keyword>
<evidence type="ECO:0000256" key="1">
    <source>
        <dbReference type="ARBA" id="ARBA00004429"/>
    </source>
</evidence>
<dbReference type="PANTHER" id="PTHR30341:SF0">
    <property type="entry name" value="NA(+)_H(+) ANTIPORTER NHAA"/>
    <property type="match status" value="1"/>
</dbReference>
<dbReference type="RefSeq" id="WP_171226611.1">
    <property type="nucleotide sequence ID" value="NZ_CP053085.1"/>
</dbReference>
<dbReference type="Pfam" id="PF06965">
    <property type="entry name" value="Na_H_antiport_1"/>
    <property type="match status" value="1"/>
</dbReference>
<evidence type="ECO:0000256" key="5">
    <source>
        <dbReference type="ARBA" id="ARBA00023136"/>
    </source>
</evidence>
<name>A0A6M4ISV1_9BACT</name>
<gene>
    <name evidence="6 7" type="primary">nhaA</name>
    <name evidence="7" type="ORF">HKW67_17470</name>
</gene>
<feature type="transmembrane region" description="Helical" evidence="6">
    <location>
        <begin position="402"/>
        <end position="421"/>
    </location>
</feature>
<feature type="transmembrane region" description="Helical" evidence="6">
    <location>
        <begin position="359"/>
        <end position="382"/>
    </location>
</feature>
<dbReference type="Gene3D" id="1.20.1530.10">
    <property type="entry name" value="Na+/H+ antiporter like domain"/>
    <property type="match status" value="1"/>
</dbReference>
<dbReference type="GO" id="GO:0005886">
    <property type="term" value="C:plasma membrane"/>
    <property type="evidence" value="ECO:0007669"/>
    <property type="project" value="UniProtKB-SubCell"/>
</dbReference>
<feature type="transmembrane region" description="Helical" evidence="6">
    <location>
        <begin position="433"/>
        <end position="453"/>
    </location>
</feature>
<dbReference type="KEGG" id="ggr:HKW67_17470"/>
<keyword evidence="3 6" id="KW-0812">Transmembrane</keyword>
<feature type="transmembrane region" description="Helical" evidence="6">
    <location>
        <begin position="121"/>
        <end position="140"/>
    </location>
</feature>
<dbReference type="InterPro" id="IPR004670">
    <property type="entry name" value="NhaA"/>
</dbReference>
<feature type="transmembrane region" description="Helical" evidence="6">
    <location>
        <begin position="207"/>
        <end position="223"/>
    </location>
</feature>
<dbReference type="PANTHER" id="PTHR30341">
    <property type="entry name" value="SODIUM ION/PROTON ANTIPORTER NHAA-RELATED"/>
    <property type="match status" value="1"/>
</dbReference>
<dbReference type="InterPro" id="IPR023171">
    <property type="entry name" value="Na/H_antiporter_dom_sf"/>
</dbReference>
<keyword evidence="2 6" id="KW-1003">Cell membrane</keyword>
<keyword evidence="8" id="KW-1185">Reference proteome</keyword>
<feature type="transmembrane region" description="Helical" evidence="6">
    <location>
        <begin position="178"/>
        <end position="201"/>
    </location>
</feature>
<keyword evidence="6" id="KW-0406">Ion transport</keyword>
<accession>A0A6M4ISV1</accession>
<dbReference type="GO" id="GO:0006885">
    <property type="term" value="P:regulation of pH"/>
    <property type="evidence" value="ECO:0007669"/>
    <property type="project" value="UniProtKB-UniRule"/>
</dbReference>
<feature type="transmembrane region" description="Helical" evidence="6">
    <location>
        <begin position="77"/>
        <end position="101"/>
    </location>
</feature>